<keyword evidence="11 24" id="KW-0679">Respiratory chain</keyword>
<comment type="pathway">
    <text evidence="4 24">Energy metabolism; oxidative phosphorylation.</text>
</comment>
<evidence type="ECO:0000256" key="1">
    <source>
        <dbReference type="ARBA" id="ARBA00001935"/>
    </source>
</evidence>
<evidence type="ECO:0000256" key="3">
    <source>
        <dbReference type="ARBA" id="ARBA00004448"/>
    </source>
</evidence>
<evidence type="ECO:0000256" key="8">
    <source>
        <dbReference type="ARBA" id="ARBA00015947"/>
    </source>
</evidence>
<keyword evidence="14 24" id="KW-0999">Mitochondrion inner membrane</keyword>
<geneLocation type="mitochondrion" evidence="27"/>
<dbReference type="CTD" id="4512"/>
<dbReference type="InterPro" id="IPR023616">
    <property type="entry name" value="Cyt_c_oxase-like_su1_dom"/>
</dbReference>
<dbReference type="GO" id="GO:0046872">
    <property type="term" value="F:metal ion binding"/>
    <property type="evidence" value="ECO:0007669"/>
    <property type="project" value="UniProtKB-KW"/>
</dbReference>
<comment type="cofactor">
    <cofactor evidence="2">
        <name>heme</name>
        <dbReference type="ChEBI" id="CHEBI:30413"/>
    </cofactor>
</comment>
<feature type="transmembrane region" description="Helical" evidence="25">
    <location>
        <begin position="454"/>
        <end position="475"/>
    </location>
</feature>
<dbReference type="PANTHER" id="PTHR10422:SF18">
    <property type="entry name" value="CYTOCHROME C OXIDASE SUBUNIT 1"/>
    <property type="match status" value="1"/>
</dbReference>
<organism evidence="27">
    <name type="scientific">Peirates arcuatus</name>
    <dbReference type="NCBI Taxonomy" id="1442416"/>
    <lineage>
        <taxon>Eukaryota</taxon>
        <taxon>Metazoa</taxon>
        <taxon>Ecdysozoa</taxon>
        <taxon>Arthropoda</taxon>
        <taxon>Hexapoda</taxon>
        <taxon>Insecta</taxon>
        <taxon>Pterygota</taxon>
        <taxon>Neoptera</taxon>
        <taxon>Paraneoptera</taxon>
        <taxon>Hemiptera</taxon>
        <taxon>Heteroptera</taxon>
        <taxon>Panheteroptera</taxon>
        <taxon>Cimicomorpha</taxon>
        <taxon>Reduviidae</taxon>
        <taxon>Peiratinae</taxon>
        <taxon>Peirates</taxon>
    </lineage>
</organism>
<dbReference type="InterPro" id="IPR000883">
    <property type="entry name" value="Cyt_C_Oxase_1"/>
</dbReference>
<evidence type="ECO:0000256" key="4">
    <source>
        <dbReference type="ARBA" id="ARBA00004673"/>
    </source>
</evidence>
<dbReference type="GeneID" id="19591594"/>
<reference evidence="27" key="1">
    <citation type="submission" date="2013-10" db="EMBL/GenBank/DDBJ databases">
        <authorList>
            <person name="Zhao G.Y."/>
            <person name="Cai W.Z."/>
        </authorList>
    </citation>
    <scope>NUCLEOTIDE SEQUENCE</scope>
</reference>
<dbReference type="GO" id="GO:0004129">
    <property type="term" value="F:cytochrome-c oxidase activity"/>
    <property type="evidence" value="ECO:0007669"/>
    <property type="project" value="UniProtKB-EC"/>
</dbReference>
<feature type="transmembrane region" description="Helical" evidence="25">
    <location>
        <begin position="241"/>
        <end position="258"/>
    </location>
</feature>
<keyword evidence="15" id="KW-0460">Magnesium</keyword>
<proteinExistence type="inferred from homology"/>
<feature type="transmembrane region" description="Helical" evidence="25">
    <location>
        <begin position="336"/>
        <end position="357"/>
    </location>
</feature>
<comment type="cofactor">
    <cofactor evidence="1">
        <name>Cu cation</name>
        <dbReference type="ChEBI" id="CHEBI:23378"/>
    </cofactor>
</comment>
<evidence type="ECO:0000256" key="12">
    <source>
        <dbReference type="ARBA" id="ARBA00022692"/>
    </source>
</evidence>
<sequence>MNKWLYSTNHSDIGTLYFLFGAWAGMVGTSLSWLIRIELGQPGSFIGDDQTYNVVVTAHAFVMIFFMVMPIMIGGFGNWLVPLMIGAPDMAFPRMNNMSFWLLPPSLTLLLVSSIVESGAGTGWTVYPPLSSNIAHSGASVDLAIFSLHLAGVSSILGAVNFISTIINMRPSGMTMERIPLFVWSVGITALLLLLSLPVLAGAITMLLTDRNFNTTFFDPAGGGDPILYQHLFWFFGHPEVYILILPGFGLISHIIAMETGKVEPFGSLGMIYAMLTIGLLGFIVWAHHMFTVGMDVDTRAYFTSATMIIAVPTGIKIFSWLATLHGSLINWSPSIIWAMGFVFLFTIGGLTGVILANSSIDITLHDTYYVVAHFHYVLSMGAVFAIMGGVIQWFPLVTGMTLNPSWLKTQFFIMFVGVNLTFFPQHFLGLAGMPRRYSDYPDSYTCWNTISTIGSSISIIGIMLFIFTLWEAFVSKRQILFSESMPSNIEWLQKYPPAEHSYSELPILTS</sequence>
<evidence type="ECO:0000256" key="25">
    <source>
        <dbReference type="SAM" id="Phobius"/>
    </source>
</evidence>
<dbReference type="InterPro" id="IPR023615">
    <property type="entry name" value="Cyt_c_Oxase_su1_BS"/>
</dbReference>
<evidence type="ECO:0000256" key="20">
    <source>
        <dbReference type="ARBA" id="ARBA00023008"/>
    </source>
</evidence>
<evidence type="ECO:0000256" key="2">
    <source>
        <dbReference type="ARBA" id="ARBA00001971"/>
    </source>
</evidence>
<reference evidence="27" key="2">
    <citation type="journal article" date="2014" name="Mitochondrial DNA">
        <title>The complete mitochondrial genome of an assassin bug Peirates arcuatus (Hemiptera: Reduviidae).</title>
        <authorList>
            <person name="Zhao G."/>
            <person name="Li H."/>
            <person name="Song F."/>
            <person name="Cai W."/>
        </authorList>
    </citation>
    <scope>NUCLEOTIDE SEQUENCE</scope>
</reference>
<keyword evidence="9 24" id="KW-0813">Transport</keyword>
<dbReference type="Pfam" id="PF00115">
    <property type="entry name" value="COX1"/>
    <property type="match status" value="1"/>
</dbReference>
<comment type="similarity">
    <text evidence="5 24">Belongs to the heme-copper respiratory oxidase family.</text>
</comment>
<keyword evidence="20 24" id="KW-0186">Copper</keyword>
<dbReference type="SUPFAM" id="SSF81442">
    <property type="entry name" value="Cytochrome c oxidase subunit I-like"/>
    <property type="match status" value="1"/>
</dbReference>
<dbReference type="AlphaFoldDB" id="A0A059SWW2"/>
<dbReference type="InterPro" id="IPR033944">
    <property type="entry name" value="Cyt_c_oxase_su1_dom"/>
</dbReference>
<evidence type="ECO:0000256" key="24">
    <source>
        <dbReference type="RuleBase" id="RU000369"/>
    </source>
</evidence>
<evidence type="ECO:0000256" key="6">
    <source>
        <dbReference type="ARBA" id="ARBA00011164"/>
    </source>
</evidence>
<evidence type="ECO:0000256" key="13">
    <source>
        <dbReference type="ARBA" id="ARBA00022723"/>
    </source>
</evidence>
<dbReference type="EC" id="7.1.1.9" evidence="7 24"/>
<evidence type="ECO:0000256" key="17">
    <source>
        <dbReference type="ARBA" id="ARBA00022982"/>
    </source>
</evidence>
<dbReference type="InterPro" id="IPR036927">
    <property type="entry name" value="Cyt_c_oxase-like_su1_sf"/>
</dbReference>
<accession>A0A059SWW2</accession>
<name>A0A059SWW2_9HEMI</name>
<protein>
    <recommendedName>
        <fullName evidence="8 24">Cytochrome c oxidase subunit 1</fullName>
        <ecNumber evidence="7 24">7.1.1.9</ecNumber>
    </recommendedName>
</protein>
<feature type="transmembrane region" description="Helical" evidence="25">
    <location>
        <begin position="270"/>
        <end position="289"/>
    </location>
</feature>
<dbReference type="GO" id="GO:0006123">
    <property type="term" value="P:mitochondrial electron transport, cytochrome c to oxygen"/>
    <property type="evidence" value="ECO:0007669"/>
    <property type="project" value="TreeGrafter"/>
</dbReference>
<dbReference type="PANTHER" id="PTHR10422">
    <property type="entry name" value="CYTOCHROME C OXIDASE SUBUNIT 1"/>
    <property type="match status" value="1"/>
</dbReference>
<evidence type="ECO:0000256" key="9">
    <source>
        <dbReference type="ARBA" id="ARBA00022448"/>
    </source>
</evidence>
<dbReference type="RefSeq" id="YP_009040484.1">
    <property type="nucleotide sequence ID" value="NC_024264.1"/>
</dbReference>
<gene>
    <name evidence="27" type="primary">COX1</name>
</gene>
<evidence type="ECO:0000256" key="10">
    <source>
        <dbReference type="ARBA" id="ARBA00022617"/>
    </source>
</evidence>
<evidence type="ECO:0000256" key="11">
    <source>
        <dbReference type="ARBA" id="ARBA00022660"/>
    </source>
</evidence>
<keyword evidence="10 24" id="KW-0349">Heme</keyword>
<feature type="transmembrane region" description="Helical" evidence="25">
    <location>
        <begin position="181"/>
        <end position="208"/>
    </location>
</feature>
<keyword evidence="17 24" id="KW-0249">Electron transport</keyword>
<feature type="transmembrane region" description="Helical" evidence="25">
    <location>
        <begin position="412"/>
        <end position="434"/>
    </location>
</feature>
<comment type="function">
    <text evidence="24">Component of the cytochrome c oxidase, the last enzyme in the mitochondrial electron transport chain which drives oxidative phosphorylation. The respiratory chain contains 3 multisubunit complexes succinate dehydrogenase (complex II, CII), ubiquinol-cytochrome c oxidoreductase (cytochrome b-c1 complex, complex III, CIII) and cytochrome c oxidase (complex IV, CIV), that cooperate to transfer electrons derived from NADH and succinate to molecular oxygen, creating an electrochemical gradient over the inner membrane that drives transmembrane transport and the ATP synthase. Cytochrome c oxidase is the component of the respiratory chain that catalyzes the reduction of oxygen to water. Electrons originating from reduced cytochrome c in the intermembrane space (IMS) are transferred via the dinuclear copper A center (CU(A)) of subunit 2 and heme A of subunit 1 to the active site in subunit 1, a binuclear center (BNC) formed by heme A3 and copper B (CU(B)). The BNC reduces molecular oxygen to 2 water molecules using 4 electrons from cytochrome c in the IMS and 4 protons from the mitochondrial matrix.</text>
</comment>
<comment type="subunit">
    <text evidence="6">Component of the cytochrome c oxidase (complex IV, CIV), a multisubunit enzyme composed of a catalytic core of 3 subunits and several supernumerary subunits. The complex exists as a monomer or a dimer and forms supercomplexes (SCs) in the inner mitochondrial membrane with ubiquinol-cytochrome c oxidoreductase (cytochrome b-c1 complex, complex III, CIII).</text>
</comment>
<comment type="subcellular location">
    <subcellularLocation>
        <location evidence="3 24">Mitochondrion inner membrane</location>
        <topology evidence="3 24">Multi-pass membrane protein</topology>
    </subcellularLocation>
</comment>
<feature type="domain" description="Cytochrome oxidase subunit I profile" evidence="26">
    <location>
        <begin position="1"/>
        <end position="510"/>
    </location>
</feature>
<dbReference type="GO" id="GO:0005743">
    <property type="term" value="C:mitochondrial inner membrane"/>
    <property type="evidence" value="ECO:0007669"/>
    <property type="project" value="UniProtKB-SubCell"/>
</dbReference>
<keyword evidence="19 24" id="KW-0408">Iron</keyword>
<evidence type="ECO:0000256" key="15">
    <source>
        <dbReference type="ARBA" id="ARBA00022842"/>
    </source>
</evidence>
<keyword evidence="21 24" id="KW-0496">Mitochondrion</keyword>
<feature type="transmembrane region" description="Helical" evidence="25">
    <location>
        <begin position="377"/>
        <end position="400"/>
    </location>
</feature>
<dbReference type="PROSITE" id="PS50855">
    <property type="entry name" value="COX1"/>
    <property type="match status" value="1"/>
</dbReference>
<dbReference type="FunFam" id="1.20.210.10:FF:000001">
    <property type="entry name" value="Cytochrome c oxidase subunit 1"/>
    <property type="match status" value="1"/>
</dbReference>
<dbReference type="EMBL" id="KF752445">
    <property type="protein sequence ID" value="AHF21745.1"/>
    <property type="molecule type" value="Genomic_DNA"/>
</dbReference>
<evidence type="ECO:0000256" key="22">
    <source>
        <dbReference type="ARBA" id="ARBA00023136"/>
    </source>
</evidence>
<dbReference type="GO" id="GO:0015990">
    <property type="term" value="P:electron transport coupled proton transport"/>
    <property type="evidence" value="ECO:0007669"/>
    <property type="project" value="TreeGrafter"/>
</dbReference>
<keyword evidence="13 24" id="KW-0479">Metal-binding</keyword>
<evidence type="ECO:0000256" key="7">
    <source>
        <dbReference type="ARBA" id="ARBA00012949"/>
    </source>
</evidence>
<evidence type="ECO:0000256" key="16">
    <source>
        <dbReference type="ARBA" id="ARBA00022967"/>
    </source>
</evidence>
<feature type="transmembrane region" description="Helical" evidence="25">
    <location>
        <begin position="16"/>
        <end position="35"/>
    </location>
</feature>
<keyword evidence="12 24" id="KW-0812">Transmembrane</keyword>
<dbReference type="Gene3D" id="1.20.210.10">
    <property type="entry name" value="Cytochrome c oxidase-like, subunit I domain"/>
    <property type="match status" value="1"/>
</dbReference>
<dbReference type="PROSITE" id="PS00077">
    <property type="entry name" value="COX1_CUB"/>
    <property type="match status" value="1"/>
</dbReference>
<feature type="transmembrane region" description="Helical" evidence="25">
    <location>
        <begin position="144"/>
        <end position="169"/>
    </location>
</feature>
<evidence type="ECO:0000256" key="5">
    <source>
        <dbReference type="ARBA" id="ARBA00009578"/>
    </source>
</evidence>
<evidence type="ECO:0000256" key="21">
    <source>
        <dbReference type="ARBA" id="ARBA00023128"/>
    </source>
</evidence>
<dbReference type="GO" id="GO:0045277">
    <property type="term" value="C:respiratory chain complex IV"/>
    <property type="evidence" value="ECO:0007669"/>
    <property type="project" value="InterPro"/>
</dbReference>
<dbReference type="GO" id="GO:0020037">
    <property type="term" value="F:heme binding"/>
    <property type="evidence" value="ECO:0007669"/>
    <property type="project" value="InterPro"/>
</dbReference>
<evidence type="ECO:0000256" key="19">
    <source>
        <dbReference type="ARBA" id="ARBA00023004"/>
    </source>
</evidence>
<keyword evidence="18 25" id="KW-1133">Transmembrane helix</keyword>
<evidence type="ECO:0000256" key="18">
    <source>
        <dbReference type="ARBA" id="ARBA00022989"/>
    </source>
</evidence>
<feature type="transmembrane region" description="Helical" evidence="25">
    <location>
        <begin position="301"/>
        <end position="324"/>
    </location>
</feature>
<evidence type="ECO:0000259" key="26">
    <source>
        <dbReference type="PROSITE" id="PS50855"/>
    </source>
</evidence>
<evidence type="ECO:0000256" key="14">
    <source>
        <dbReference type="ARBA" id="ARBA00022792"/>
    </source>
</evidence>
<evidence type="ECO:0000256" key="23">
    <source>
        <dbReference type="ARBA" id="ARBA00049512"/>
    </source>
</evidence>
<dbReference type="PRINTS" id="PR01165">
    <property type="entry name" value="CYCOXIDASEI"/>
</dbReference>
<dbReference type="CDD" id="cd01663">
    <property type="entry name" value="Cyt_c_Oxidase_I"/>
    <property type="match status" value="1"/>
</dbReference>
<feature type="transmembrane region" description="Helical" evidence="25">
    <location>
        <begin position="55"/>
        <end position="81"/>
    </location>
</feature>
<comment type="catalytic activity">
    <reaction evidence="23">
        <text>4 Fe(II)-[cytochrome c] + O2 + 8 H(+)(in) = 4 Fe(III)-[cytochrome c] + 2 H2O + 4 H(+)(out)</text>
        <dbReference type="Rhea" id="RHEA:11436"/>
        <dbReference type="Rhea" id="RHEA-COMP:10350"/>
        <dbReference type="Rhea" id="RHEA-COMP:14399"/>
        <dbReference type="ChEBI" id="CHEBI:15377"/>
        <dbReference type="ChEBI" id="CHEBI:15378"/>
        <dbReference type="ChEBI" id="CHEBI:15379"/>
        <dbReference type="ChEBI" id="CHEBI:29033"/>
        <dbReference type="ChEBI" id="CHEBI:29034"/>
        <dbReference type="EC" id="7.1.1.9"/>
    </reaction>
    <physiologicalReaction direction="left-to-right" evidence="23">
        <dbReference type="Rhea" id="RHEA:11437"/>
    </physiologicalReaction>
</comment>
<dbReference type="UniPathway" id="UPA00705"/>
<evidence type="ECO:0000313" key="27">
    <source>
        <dbReference type="EMBL" id="AHF21745.1"/>
    </source>
</evidence>
<keyword evidence="16" id="KW-1278">Translocase</keyword>
<feature type="transmembrane region" description="Helical" evidence="25">
    <location>
        <begin position="102"/>
        <end position="124"/>
    </location>
</feature>
<keyword evidence="22 24" id="KW-0472">Membrane</keyword>